<sequence length="287" mass="32732">MSIFLKAIEYIMMNFSTFSAQFILFFIASFACLSNCVNSSSMDSDCNNNSRRGFDHDCDRKNRSKKYSESESTDFDFNPALSPAFRCSSGTDSVDEPKPVEKSVHKSQHQSEIKMKKKQNNSSKKVNRAQDRSKINDKLKQRNNNSLGAAAQNQKNEQKSMDAPPFPPVKPNSQLQQQIQQNSQQQQQPKSESKPEGEKSTPDFDAFPAAEIQKKDRDDAKKPDKKVSKESLQKSAQQEDEIMRGVREIMANNRARKECSRKQQMQKQEKDKAAAAQKKWFKGKAKK</sequence>
<dbReference type="Proteomes" id="UP001152747">
    <property type="component" value="Unassembled WGS sequence"/>
</dbReference>
<keyword evidence="3" id="KW-1185">Reference proteome</keyword>
<name>A0A9P1IHA4_9PELO</name>
<feature type="region of interest" description="Disordered" evidence="1">
    <location>
        <begin position="41"/>
        <end position="62"/>
    </location>
</feature>
<dbReference type="PROSITE" id="PS51257">
    <property type="entry name" value="PROKAR_LIPOPROTEIN"/>
    <property type="match status" value="1"/>
</dbReference>
<feature type="compositionally biased region" description="Low complexity" evidence="1">
    <location>
        <begin position="174"/>
        <end position="188"/>
    </location>
</feature>
<proteinExistence type="predicted"/>
<feature type="region of interest" description="Disordered" evidence="1">
    <location>
        <begin position="88"/>
        <end position="287"/>
    </location>
</feature>
<evidence type="ECO:0000313" key="3">
    <source>
        <dbReference type="Proteomes" id="UP001152747"/>
    </source>
</evidence>
<feature type="compositionally biased region" description="Basic and acidic residues" evidence="1">
    <location>
        <begin position="191"/>
        <end position="202"/>
    </location>
</feature>
<dbReference type="EMBL" id="CANHGI010000003">
    <property type="protein sequence ID" value="CAI5444858.1"/>
    <property type="molecule type" value="Genomic_DNA"/>
</dbReference>
<feature type="compositionally biased region" description="Basic and acidic residues" evidence="1">
    <location>
        <begin position="255"/>
        <end position="273"/>
    </location>
</feature>
<protein>
    <submittedName>
        <fullName evidence="2">Uncharacterized protein</fullName>
    </submittedName>
</protein>
<feature type="compositionally biased region" description="Basic and acidic residues" evidence="1">
    <location>
        <begin position="52"/>
        <end position="62"/>
    </location>
</feature>
<feature type="compositionally biased region" description="Basic and acidic residues" evidence="1">
    <location>
        <begin position="95"/>
        <end position="114"/>
    </location>
</feature>
<feature type="compositionally biased region" description="Low complexity" evidence="1">
    <location>
        <begin position="41"/>
        <end position="50"/>
    </location>
</feature>
<feature type="compositionally biased region" description="Basic and acidic residues" evidence="1">
    <location>
        <begin position="128"/>
        <end position="140"/>
    </location>
</feature>
<evidence type="ECO:0000256" key="1">
    <source>
        <dbReference type="SAM" id="MobiDB-lite"/>
    </source>
</evidence>
<gene>
    <name evidence="2" type="ORF">CAMP_LOCUS7495</name>
</gene>
<comment type="caution">
    <text evidence="2">The sequence shown here is derived from an EMBL/GenBank/DDBJ whole genome shotgun (WGS) entry which is preliminary data.</text>
</comment>
<organism evidence="2 3">
    <name type="scientific">Caenorhabditis angaria</name>
    <dbReference type="NCBI Taxonomy" id="860376"/>
    <lineage>
        <taxon>Eukaryota</taxon>
        <taxon>Metazoa</taxon>
        <taxon>Ecdysozoa</taxon>
        <taxon>Nematoda</taxon>
        <taxon>Chromadorea</taxon>
        <taxon>Rhabditida</taxon>
        <taxon>Rhabditina</taxon>
        <taxon>Rhabditomorpha</taxon>
        <taxon>Rhabditoidea</taxon>
        <taxon>Rhabditidae</taxon>
        <taxon>Peloderinae</taxon>
        <taxon>Caenorhabditis</taxon>
    </lineage>
</organism>
<accession>A0A9P1IHA4</accession>
<evidence type="ECO:0000313" key="2">
    <source>
        <dbReference type="EMBL" id="CAI5444858.1"/>
    </source>
</evidence>
<feature type="compositionally biased region" description="Polar residues" evidence="1">
    <location>
        <begin position="142"/>
        <end position="155"/>
    </location>
</feature>
<dbReference type="AlphaFoldDB" id="A0A9P1IHA4"/>
<reference evidence="2" key="1">
    <citation type="submission" date="2022-11" db="EMBL/GenBank/DDBJ databases">
        <authorList>
            <person name="Kikuchi T."/>
        </authorList>
    </citation>
    <scope>NUCLEOTIDE SEQUENCE</scope>
    <source>
        <strain evidence="2">PS1010</strain>
    </source>
</reference>
<feature type="compositionally biased region" description="Basic and acidic residues" evidence="1">
    <location>
        <begin position="212"/>
        <end position="232"/>
    </location>
</feature>